<evidence type="ECO:0000256" key="7">
    <source>
        <dbReference type="ARBA" id="ARBA00023211"/>
    </source>
</evidence>
<keyword evidence="1 9" id="KW-0436">Ligase</keyword>
<keyword evidence="3" id="KW-0547">Nucleotide-binding</keyword>
<evidence type="ECO:0000256" key="4">
    <source>
        <dbReference type="ARBA" id="ARBA00022842"/>
    </source>
</evidence>
<evidence type="ECO:0000256" key="1">
    <source>
        <dbReference type="ARBA" id="ARBA00022598"/>
    </source>
</evidence>
<keyword evidence="7" id="KW-0464">Manganese</keyword>
<dbReference type="GO" id="GO:0046872">
    <property type="term" value="F:metal ion binding"/>
    <property type="evidence" value="ECO:0007669"/>
    <property type="project" value="UniProtKB-KW"/>
</dbReference>
<accession>A0A937VZE2</accession>
<evidence type="ECO:0000256" key="3">
    <source>
        <dbReference type="ARBA" id="ARBA00022741"/>
    </source>
</evidence>
<dbReference type="Pfam" id="PF01996">
    <property type="entry name" value="F420_ligase"/>
    <property type="match status" value="1"/>
</dbReference>
<feature type="domain" description="Coenzyme F420:L-glutamate ligase-like" evidence="8">
    <location>
        <begin position="14"/>
        <end position="229"/>
    </location>
</feature>
<evidence type="ECO:0000256" key="5">
    <source>
        <dbReference type="ARBA" id="ARBA00022958"/>
    </source>
</evidence>
<keyword evidence="5" id="KW-0630">Potassium</keyword>
<dbReference type="EMBL" id="VGLS01000043">
    <property type="protein sequence ID" value="MBM3222684.1"/>
    <property type="molecule type" value="Genomic_DNA"/>
</dbReference>
<dbReference type="EC" id="6.3.2.31" evidence="9"/>
<dbReference type="SUPFAM" id="SSF144010">
    <property type="entry name" value="CofE-like"/>
    <property type="match status" value="1"/>
</dbReference>
<dbReference type="PANTHER" id="PTHR47917:SF1">
    <property type="entry name" value="COENZYME F420:L-GLUTAMATE LIGASE"/>
    <property type="match status" value="1"/>
</dbReference>
<evidence type="ECO:0000256" key="6">
    <source>
        <dbReference type="ARBA" id="ARBA00023134"/>
    </source>
</evidence>
<keyword evidence="2" id="KW-0479">Metal-binding</keyword>
<dbReference type="NCBIfam" id="TIGR01916">
    <property type="entry name" value="F420_cofE"/>
    <property type="match status" value="1"/>
</dbReference>
<dbReference type="GO" id="GO:0005525">
    <property type="term" value="F:GTP binding"/>
    <property type="evidence" value="ECO:0007669"/>
    <property type="project" value="UniProtKB-KW"/>
</dbReference>
<evidence type="ECO:0000313" key="9">
    <source>
        <dbReference type="EMBL" id="MBM3222684.1"/>
    </source>
</evidence>
<dbReference type="Gene3D" id="3.90.1660.10">
    <property type="entry name" value="CofE-like domain"/>
    <property type="match status" value="1"/>
</dbReference>
<keyword evidence="6" id="KW-0342">GTP-binding</keyword>
<evidence type="ECO:0000313" key="10">
    <source>
        <dbReference type="Proteomes" id="UP000712673"/>
    </source>
</evidence>
<gene>
    <name evidence="9" type="primary">cofE</name>
    <name evidence="9" type="ORF">FJZ47_02610</name>
</gene>
<dbReference type="InterPro" id="IPR008225">
    <property type="entry name" value="F420-0_g-glutamyl_ligase"/>
</dbReference>
<proteinExistence type="predicted"/>
<protein>
    <submittedName>
        <fullName evidence="9">Coenzyme F420-0:L-glutamate ligase</fullName>
        <ecNumber evidence="9">6.3.2.31</ecNumber>
    </submittedName>
</protein>
<comment type="caution">
    <text evidence="9">The sequence shown here is derived from an EMBL/GenBank/DDBJ whole genome shotgun (WGS) entry which is preliminary data.</text>
</comment>
<dbReference type="InterPro" id="IPR002847">
    <property type="entry name" value="F420-0_gamma-glut_ligase-dom"/>
</dbReference>
<sequence>MNVHEVRVIGLPGIPIVTPGMHVASLIAQAAAAAAFPLQEGDIVVVTQKIVSKAEGWLIVLNTVTPSPFAARYAQQWDKDPRHVEVVLQQSRRIVKMDRGVLIAETHHGFICANAGVDQSNMEGEEVVAVLPPDPDASARTIRQGLRDHCGVDVAVIISDTFGRPWRDGLVNVAIGLAGMEAVKDYTGQLDAQGYELRVTSLAIADELASTAELVMNKLDNVPVAVIRGYDYPRGEGSLAQLVRAPERDLFR</sequence>
<reference evidence="9" key="1">
    <citation type="submission" date="2019-03" db="EMBL/GenBank/DDBJ databases">
        <title>Lake Tanganyika Metagenome-Assembled Genomes (MAGs).</title>
        <authorList>
            <person name="Tran P."/>
        </authorList>
    </citation>
    <scope>NUCLEOTIDE SEQUENCE</scope>
    <source>
        <strain evidence="9">K_DeepCast_65m_m2_066</strain>
    </source>
</reference>
<evidence type="ECO:0000256" key="2">
    <source>
        <dbReference type="ARBA" id="ARBA00022723"/>
    </source>
</evidence>
<dbReference type="Gene3D" id="3.30.1330.100">
    <property type="entry name" value="CofE-like"/>
    <property type="match status" value="1"/>
</dbReference>
<dbReference type="PANTHER" id="PTHR47917">
    <property type="match status" value="1"/>
</dbReference>
<dbReference type="GO" id="GO:0052618">
    <property type="term" value="F:coenzyme F420-0:L-glutamate ligase activity"/>
    <property type="evidence" value="ECO:0007669"/>
    <property type="project" value="UniProtKB-EC"/>
</dbReference>
<keyword evidence="4" id="KW-0460">Magnesium</keyword>
<name>A0A937VZE2_UNCTE</name>
<organism evidence="9 10">
    <name type="scientific">Tectimicrobiota bacterium</name>
    <dbReference type="NCBI Taxonomy" id="2528274"/>
    <lineage>
        <taxon>Bacteria</taxon>
        <taxon>Pseudomonadati</taxon>
        <taxon>Nitrospinota/Tectimicrobiota group</taxon>
        <taxon>Candidatus Tectimicrobiota</taxon>
    </lineage>
</organism>
<dbReference type="Proteomes" id="UP000712673">
    <property type="component" value="Unassembled WGS sequence"/>
</dbReference>
<dbReference type="AlphaFoldDB" id="A0A937VZE2"/>
<evidence type="ECO:0000259" key="8">
    <source>
        <dbReference type="Pfam" id="PF01996"/>
    </source>
</evidence>